<feature type="repeat" description="TPR" evidence="1">
    <location>
        <begin position="811"/>
        <end position="844"/>
    </location>
</feature>
<sequence length="1050" mass="118459">MGDRLDFYLREDEQDVDFSDTRSFASQRYVFTVATVKQSLSAADRERISEPLTWTAVEEDLRERIANPQALSRAIADPQALSRTQQLLTQIIPLPRTLANLMAVFTRAIQPFEPDVNIVWGLVGLNIKASVLLQIPSSMWEFANLLRLLTESKLACSSLQKLQKTVGWIKKLRSAVEVHENVVRLFATSLIAYLDAILQIHGESVRYLRKYSTDAEAAAGWRNLDTRINESIVQIDAATKHLNDINAYTKLSLDRQTKNLTLRHALPAHPVENVTFPITMIPRNKNSNLYGRQAELQNIDQFLGHKETPLRTYTIYGRRGVGKTDIALEYAHTNPSGFEAIFWVNCETSVALRQSFTDMAVTLNIPGADGTGRHEENQLAVLKWLRTTPRQWLLIFDNAERESILKGYWPVSVKGSILITSRKYYNFTNDAHRKGDTVKPFTEKQSWNLLMKLLGHDWVEKDRQGLIKGTEEKAAVELLKLLGGLALAIEQAAELIKNDAIGGPAIATTYELFKERKKDLPERPIGNRSEYVHALDSLWNMRFTNLARNSLSLLSVLSLLSPGKYEDSFIRERILTLYLDRILIDLFLPKNQQALDGKLLFCKQNANREDPSAQAALSSPANTPALLRAAIEELVSLKLVKQEGRELLAHRVVQEAMNYHSSQELQEFFNSAVALVYEAFPKHIHGDYLSGQWGACVTYIPHGAHLSFQFSKLTRAGAEDPKLKGSTKFIELLSNCAWYLYEIGDYDLCLRLVDTARLACDDKESLEYATLCNIAGGAYYELNQLHECRKNWEIFLQIQEAKLSAKHLELSVSYHNMGNLETAIDNLDDAMNYFERAIAIRVDGGDTAASLLASSYLCMSRVHYLRGEYDTAQKIVAQSEFLFSHTSGADALFMAHVHYLYGNIDFAQKRWVSAKRGYEASLKIGLAKAPIHPITAAAYYSLGCVEYERKNLDNAKAYLDKAMAIAQLRSPDRDDGTMARIMWKISVVLESDTYGTFQEEAANFRVRAELAMRELTTNGEGGVLSLDDDGNIELAEVEDLYDSLVPGYFR</sequence>
<feature type="domain" description="NB-ARC" evidence="2">
    <location>
        <begin position="294"/>
        <end position="453"/>
    </location>
</feature>
<evidence type="ECO:0000313" key="4">
    <source>
        <dbReference type="Proteomes" id="UP000184330"/>
    </source>
</evidence>
<keyword evidence="4" id="KW-1185">Reference proteome</keyword>
<keyword evidence="1" id="KW-0802">TPR repeat</keyword>
<dbReference type="STRING" id="576137.A0A1L7WRM5"/>
<dbReference type="SUPFAM" id="SSF52540">
    <property type="entry name" value="P-loop containing nucleoside triphosphate hydrolases"/>
    <property type="match status" value="1"/>
</dbReference>
<dbReference type="Pfam" id="PF13424">
    <property type="entry name" value="TPR_12"/>
    <property type="match status" value="2"/>
</dbReference>
<dbReference type="GO" id="GO:0043531">
    <property type="term" value="F:ADP binding"/>
    <property type="evidence" value="ECO:0007669"/>
    <property type="project" value="InterPro"/>
</dbReference>
<dbReference type="PROSITE" id="PS50005">
    <property type="entry name" value="TPR"/>
    <property type="match status" value="1"/>
</dbReference>
<dbReference type="SUPFAM" id="SSF48452">
    <property type="entry name" value="TPR-like"/>
    <property type="match status" value="2"/>
</dbReference>
<evidence type="ECO:0000259" key="2">
    <source>
        <dbReference type="Pfam" id="PF00931"/>
    </source>
</evidence>
<dbReference type="Gene3D" id="1.25.40.10">
    <property type="entry name" value="Tetratricopeptide repeat domain"/>
    <property type="match status" value="2"/>
</dbReference>
<dbReference type="Pfam" id="PF00931">
    <property type="entry name" value="NB-ARC"/>
    <property type="match status" value="1"/>
</dbReference>
<dbReference type="InterPro" id="IPR019734">
    <property type="entry name" value="TPR_rpt"/>
</dbReference>
<dbReference type="OrthoDB" id="6161812at2759"/>
<dbReference type="InterPro" id="IPR002182">
    <property type="entry name" value="NB-ARC"/>
</dbReference>
<accession>A0A1L7WRM5</accession>
<gene>
    <name evidence="3" type="ORF">PAC_05320</name>
</gene>
<protein>
    <recommendedName>
        <fullName evidence="2">NB-ARC domain-containing protein</fullName>
    </recommendedName>
</protein>
<dbReference type="AlphaFoldDB" id="A0A1L7WRM5"/>
<dbReference type="InterPro" id="IPR027417">
    <property type="entry name" value="P-loop_NTPase"/>
</dbReference>
<proteinExistence type="predicted"/>
<dbReference type="SMART" id="SM00028">
    <property type="entry name" value="TPR"/>
    <property type="match status" value="2"/>
</dbReference>
<name>A0A1L7WRM5_9HELO</name>
<dbReference type="EMBL" id="FJOG01000006">
    <property type="protein sequence ID" value="CZR55432.1"/>
    <property type="molecule type" value="Genomic_DNA"/>
</dbReference>
<dbReference type="PANTHER" id="PTHR35205">
    <property type="entry name" value="NB-ARC AND TPR DOMAIN PROTEIN"/>
    <property type="match status" value="1"/>
</dbReference>
<organism evidence="3 4">
    <name type="scientific">Phialocephala subalpina</name>
    <dbReference type="NCBI Taxonomy" id="576137"/>
    <lineage>
        <taxon>Eukaryota</taxon>
        <taxon>Fungi</taxon>
        <taxon>Dikarya</taxon>
        <taxon>Ascomycota</taxon>
        <taxon>Pezizomycotina</taxon>
        <taxon>Leotiomycetes</taxon>
        <taxon>Helotiales</taxon>
        <taxon>Mollisiaceae</taxon>
        <taxon>Phialocephala</taxon>
        <taxon>Phialocephala fortinii species complex</taxon>
    </lineage>
</organism>
<dbReference type="InterPro" id="IPR011990">
    <property type="entry name" value="TPR-like_helical_dom_sf"/>
</dbReference>
<reference evidence="3 4" key="1">
    <citation type="submission" date="2016-03" db="EMBL/GenBank/DDBJ databases">
        <authorList>
            <person name="Ploux O."/>
        </authorList>
    </citation>
    <scope>NUCLEOTIDE SEQUENCE [LARGE SCALE GENOMIC DNA]</scope>
    <source>
        <strain evidence="3 4">UAMH 11012</strain>
    </source>
</reference>
<evidence type="ECO:0000313" key="3">
    <source>
        <dbReference type="EMBL" id="CZR55432.1"/>
    </source>
</evidence>
<dbReference type="Gene3D" id="3.40.50.300">
    <property type="entry name" value="P-loop containing nucleotide triphosphate hydrolases"/>
    <property type="match status" value="1"/>
</dbReference>
<dbReference type="Proteomes" id="UP000184330">
    <property type="component" value="Unassembled WGS sequence"/>
</dbReference>
<evidence type="ECO:0000256" key="1">
    <source>
        <dbReference type="PROSITE-ProRule" id="PRU00339"/>
    </source>
</evidence>
<dbReference type="PANTHER" id="PTHR35205:SF1">
    <property type="entry name" value="ZU5 DOMAIN-CONTAINING PROTEIN"/>
    <property type="match status" value="1"/>
</dbReference>